<dbReference type="EMBL" id="LTBC01000003">
    <property type="protein sequence ID" value="KYH32459.1"/>
    <property type="molecule type" value="Genomic_DNA"/>
</dbReference>
<keyword evidence="2" id="KW-1185">Reference proteome</keyword>
<protein>
    <submittedName>
        <fullName evidence="1">Uncharacterized protein</fullName>
    </submittedName>
</protein>
<organism evidence="1 2">
    <name type="scientific">Moorella mulderi DSM 14980</name>
    <dbReference type="NCBI Taxonomy" id="1122241"/>
    <lineage>
        <taxon>Bacteria</taxon>
        <taxon>Bacillati</taxon>
        <taxon>Bacillota</taxon>
        <taxon>Clostridia</taxon>
        <taxon>Neomoorellales</taxon>
        <taxon>Neomoorellaceae</taxon>
        <taxon>Neomoorella</taxon>
    </lineage>
</organism>
<evidence type="ECO:0000313" key="1">
    <source>
        <dbReference type="EMBL" id="KYH32459.1"/>
    </source>
</evidence>
<evidence type="ECO:0000313" key="2">
    <source>
        <dbReference type="Proteomes" id="UP000075670"/>
    </source>
</evidence>
<comment type="caution">
    <text evidence="1">The sequence shown here is derived from an EMBL/GenBank/DDBJ whole genome shotgun (WGS) entry which is preliminary data.</text>
</comment>
<accession>A0A151AXS2</accession>
<dbReference type="Proteomes" id="UP000075670">
    <property type="component" value="Unassembled WGS sequence"/>
</dbReference>
<gene>
    <name evidence="1" type="ORF">MOMUL_10600</name>
</gene>
<proteinExistence type="predicted"/>
<dbReference type="PATRIC" id="fig|1122241.3.peg.1117"/>
<name>A0A151AXS2_9FIRM</name>
<dbReference type="AlphaFoldDB" id="A0A151AXS2"/>
<dbReference type="RefSeq" id="WP_062282471.1">
    <property type="nucleotide sequence ID" value="NZ_LTBC01000003.1"/>
</dbReference>
<dbReference type="OrthoDB" id="1023984at2"/>
<reference evidence="1 2" key="1">
    <citation type="submission" date="2016-02" db="EMBL/GenBank/DDBJ databases">
        <title>Genome sequence of Moorella mulderi DSM 14980.</title>
        <authorList>
            <person name="Poehlein A."/>
            <person name="Daniel R."/>
        </authorList>
    </citation>
    <scope>NUCLEOTIDE SEQUENCE [LARGE SCALE GENOMIC DNA]</scope>
    <source>
        <strain evidence="1 2">DSM 14980</strain>
    </source>
</reference>
<sequence length="205" mass="23930">MSNDVTITKVFEQFSKLLEERFSKQVYTTEDSVRYTLFYCLTNYVGIRPPDIILEYPHPEIRGAEIDTYIPPKNERSGLAFECKFDRESPSGKNPPKTQKAGKVFADIFRLARFKPANESIRRYFVYVTDKEMATYFQNPDNRLNDFFNLAPGDTCRINKGYIEKHPGTFVNSVGEIVDCEVIGHLREKLVMSEMWIRIYEVRPN</sequence>